<evidence type="ECO:0000256" key="1">
    <source>
        <dbReference type="ARBA" id="ARBA00004370"/>
    </source>
</evidence>
<name>A0AAD3DRP6_9CHLO</name>
<feature type="domain" description="Guanylate cyclase" evidence="9">
    <location>
        <begin position="26"/>
        <end position="162"/>
    </location>
</feature>
<evidence type="ECO:0000313" key="10">
    <source>
        <dbReference type="EMBL" id="GFR46648.1"/>
    </source>
</evidence>
<dbReference type="GO" id="GO:0035556">
    <property type="term" value="P:intracellular signal transduction"/>
    <property type="evidence" value="ECO:0007669"/>
    <property type="project" value="InterPro"/>
</dbReference>
<evidence type="ECO:0000259" key="9">
    <source>
        <dbReference type="PROSITE" id="PS50125"/>
    </source>
</evidence>
<dbReference type="PANTHER" id="PTHR11920">
    <property type="entry name" value="GUANYLYL CYCLASE"/>
    <property type="match status" value="1"/>
</dbReference>
<dbReference type="SMART" id="SM00044">
    <property type="entry name" value="CYCc"/>
    <property type="match status" value="1"/>
</dbReference>
<dbReference type="PROSITE" id="PS50125">
    <property type="entry name" value="GUANYLATE_CYCLASE_2"/>
    <property type="match status" value="1"/>
</dbReference>
<dbReference type="AlphaFoldDB" id="A0AAD3DRP6"/>
<comment type="subcellular location">
    <subcellularLocation>
        <location evidence="1">Membrane</location>
    </subcellularLocation>
</comment>
<dbReference type="EMBL" id="BMAR01000015">
    <property type="protein sequence ID" value="GFR46648.1"/>
    <property type="molecule type" value="Genomic_DNA"/>
</dbReference>
<dbReference type="GO" id="GO:0004016">
    <property type="term" value="F:adenylate cyclase activity"/>
    <property type="evidence" value="ECO:0007669"/>
    <property type="project" value="TreeGrafter"/>
</dbReference>
<protein>
    <recommendedName>
        <fullName evidence="9">Guanylate cyclase domain-containing protein</fullName>
    </recommendedName>
</protein>
<dbReference type="InterPro" id="IPR050401">
    <property type="entry name" value="Cyclic_nucleotide_synthase"/>
</dbReference>
<dbReference type="Gene3D" id="3.30.70.1230">
    <property type="entry name" value="Nucleotide cyclase"/>
    <property type="match status" value="1"/>
</dbReference>
<evidence type="ECO:0000256" key="4">
    <source>
        <dbReference type="ARBA" id="ARBA00022989"/>
    </source>
</evidence>
<evidence type="ECO:0000256" key="8">
    <source>
        <dbReference type="SAM" id="MobiDB-lite"/>
    </source>
</evidence>
<dbReference type="CDD" id="cd07302">
    <property type="entry name" value="CHD"/>
    <property type="match status" value="1"/>
</dbReference>
<evidence type="ECO:0000256" key="7">
    <source>
        <dbReference type="RuleBase" id="RU000405"/>
    </source>
</evidence>
<dbReference type="InterPro" id="IPR029787">
    <property type="entry name" value="Nucleotide_cyclase"/>
</dbReference>
<feature type="non-terminal residue" evidence="10">
    <location>
        <position position="304"/>
    </location>
</feature>
<reference evidence="10 11" key="1">
    <citation type="journal article" date="2021" name="Sci. Rep.">
        <title>Genome sequencing of the multicellular alga Astrephomene provides insights into convergent evolution of germ-soma differentiation.</title>
        <authorList>
            <person name="Yamashita S."/>
            <person name="Yamamoto K."/>
            <person name="Matsuzaki R."/>
            <person name="Suzuki S."/>
            <person name="Yamaguchi H."/>
            <person name="Hirooka S."/>
            <person name="Minakuchi Y."/>
            <person name="Miyagishima S."/>
            <person name="Kawachi M."/>
            <person name="Toyoda A."/>
            <person name="Nozaki H."/>
        </authorList>
    </citation>
    <scope>NUCLEOTIDE SEQUENCE [LARGE SCALE GENOMIC DNA]</scope>
    <source>
        <strain evidence="10 11">NIES-4017</strain>
    </source>
</reference>
<comment type="similarity">
    <text evidence="7">Belongs to the adenylyl cyclase class-4/guanylyl cyclase family.</text>
</comment>
<dbReference type="GO" id="GO:0005886">
    <property type="term" value="C:plasma membrane"/>
    <property type="evidence" value="ECO:0007669"/>
    <property type="project" value="TreeGrafter"/>
</dbReference>
<evidence type="ECO:0000256" key="2">
    <source>
        <dbReference type="ARBA" id="ARBA00022692"/>
    </source>
</evidence>
<organism evidence="10 11">
    <name type="scientific">Astrephomene gubernaculifera</name>
    <dbReference type="NCBI Taxonomy" id="47775"/>
    <lineage>
        <taxon>Eukaryota</taxon>
        <taxon>Viridiplantae</taxon>
        <taxon>Chlorophyta</taxon>
        <taxon>core chlorophytes</taxon>
        <taxon>Chlorophyceae</taxon>
        <taxon>CS clade</taxon>
        <taxon>Chlamydomonadales</taxon>
        <taxon>Astrephomenaceae</taxon>
        <taxon>Astrephomene</taxon>
    </lineage>
</organism>
<dbReference type="GO" id="GO:0004383">
    <property type="term" value="F:guanylate cyclase activity"/>
    <property type="evidence" value="ECO:0007669"/>
    <property type="project" value="TreeGrafter"/>
</dbReference>
<comment type="caution">
    <text evidence="10">The sequence shown here is derived from an EMBL/GenBank/DDBJ whole genome shotgun (WGS) entry which is preliminary data.</text>
</comment>
<dbReference type="Proteomes" id="UP001054857">
    <property type="component" value="Unassembled WGS sequence"/>
</dbReference>
<keyword evidence="5" id="KW-0472">Membrane</keyword>
<dbReference type="FunFam" id="3.30.70.1230:FF:000030">
    <property type="entry name" value="Si:ch211-215j19.12"/>
    <property type="match status" value="1"/>
</dbReference>
<evidence type="ECO:0000313" key="11">
    <source>
        <dbReference type="Proteomes" id="UP001054857"/>
    </source>
</evidence>
<dbReference type="PANTHER" id="PTHR11920:SF335">
    <property type="entry name" value="GUANYLATE CYCLASE"/>
    <property type="match status" value="1"/>
</dbReference>
<sequence>AMLPGNVIRQLQSGSQSIAEHFEGVTVLFSDIVGYTSVASQLSSFEVVTLLNELFSVFDDLTQRNGVYKVETIGDALMCVSGCPAPEPPAAAACRMARMALDMVRAVERFRPSMALAHGTGVSRVQIRVGVHSGPVVAGVVGKRMPRYCLFGDTVNTASRMESTSEPMRVQVSAATAALLRSLPGYEAEFRLEPRGPVAVKGKGLMDTFFLLPAAGDESPAHARHDSLSLILDKSVPGVTILPPASQRQQQQQLQQPQPQQQQSCPPQQPQQKPSSQMGRQQLGGQRPRQPQPPQDQQQEQQQE</sequence>
<keyword evidence="3" id="KW-0547">Nucleotide-binding</keyword>
<dbReference type="InterPro" id="IPR001054">
    <property type="entry name" value="A/G_cyclase"/>
</dbReference>
<dbReference type="SUPFAM" id="SSF55073">
    <property type="entry name" value="Nucleotide cyclase"/>
    <property type="match status" value="1"/>
</dbReference>
<dbReference type="InterPro" id="IPR018297">
    <property type="entry name" value="A/G_cyclase_CS"/>
</dbReference>
<gene>
    <name evidence="10" type="ORF">Agub_g8259</name>
</gene>
<dbReference type="GO" id="GO:0007168">
    <property type="term" value="P:receptor guanylyl cyclase signaling pathway"/>
    <property type="evidence" value="ECO:0007669"/>
    <property type="project" value="TreeGrafter"/>
</dbReference>
<feature type="non-terminal residue" evidence="10">
    <location>
        <position position="1"/>
    </location>
</feature>
<keyword evidence="4" id="KW-1133">Transmembrane helix</keyword>
<keyword evidence="11" id="KW-1185">Reference proteome</keyword>
<dbReference type="PROSITE" id="PS00452">
    <property type="entry name" value="GUANYLATE_CYCLASE_1"/>
    <property type="match status" value="1"/>
</dbReference>
<dbReference type="GO" id="GO:0001653">
    <property type="term" value="F:peptide receptor activity"/>
    <property type="evidence" value="ECO:0007669"/>
    <property type="project" value="TreeGrafter"/>
</dbReference>
<feature type="region of interest" description="Disordered" evidence="8">
    <location>
        <begin position="245"/>
        <end position="304"/>
    </location>
</feature>
<keyword evidence="6 7" id="KW-0456">Lyase</keyword>
<evidence type="ECO:0000256" key="3">
    <source>
        <dbReference type="ARBA" id="ARBA00022741"/>
    </source>
</evidence>
<proteinExistence type="inferred from homology"/>
<dbReference type="Pfam" id="PF00211">
    <property type="entry name" value="Guanylate_cyc"/>
    <property type="match status" value="1"/>
</dbReference>
<evidence type="ECO:0000256" key="5">
    <source>
        <dbReference type="ARBA" id="ARBA00023136"/>
    </source>
</evidence>
<accession>A0AAD3DRP6</accession>
<dbReference type="GO" id="GO:0000166">
    <property type="term" value="F:nucleotide binding"/>
    <property type="evidence" value="ECO:0007669"/>
    <property type="project" value="UniProtKB-KW"/>
</dbReference>
<keyword evidence="2" id="KW-0812">Transmembrane</keyword>
<evidence type="ECO:0000256" key="6">
    <source>
        <dbReference type="ARBA" id="ARBA00023239"/>
    </source>
</evidence>